<dbReference type="SMART" id="SM00332">
    <property type="entry name" value="PP2Cc"/>
    <property type="match status" value="1"/>
</dbReference>
<evidence type="ECO:0000256" key="13">
    <source>
        <dbReference type="ARBA" id="ARBA00048336"/>
    </source>
</evidence>
<dbReference type="GO" id="GO:0005737">
    <property type="term" value="C:cytoplasm"/>
    <property type="evidence" value="ECO:0007669"/>
    <property type="project" value="UniProtKB-SubCell"/>
</dbReference>
<evidence type="ECO:0000256" key="4">
    <source>
        <dbReference type="ARBA" id="ARBA00013081"/>
    </source>
</evidence>
<dbReference type="STRING" id="307972.A0A2G8JWL4"/>
<evidence type="ECO:0000256" key="14">
    <source>
        <dbReference type="ARBA" id="ARBA00055237"/>
    </source>
</evidence>
<comment type="caution">
    <text evidence="17">The sequence shown here is derived from an EMBL/GenBank/DDBJ whole genome shotgun (WGS) entry which is preliminary data.</text>
</comment>
<comment type="catalytic activity">
    <reaction evidence="13">
        <text>O-phospho-L-threonyl-[protein] + H2O = L-threonyl-[protein] + phosphate</text>
        <dbReference type="Rhea" id="RHEA:47004"/>
        <dbReference type="Rhea" id="RHEA-COMP:11060"/>
        <dbReference type="Rhea" id="RHEA-COMP:11605"/>
        <dbReference type="ChEBI" id="CHEBI:15377"/>
        <dbReference type="ChEBI" id="CHEBI:30013"/>
        <dbReference type="ChEBI" id="CHEBI:43474"/>
        <dbReference type="ChEBI" id="CHEBI:61977"/>
        <dbReference type="EC" id="3.1.3.16"/>
    </reaction>
</comment>
<comment type="catalytic activity">
    <reaction evidence="12">
        <text>O-phospho-L-seryl-[protein] + H2O = L-seryl-[protein] + phosphate</text>
        <dbReference type="Rhea" id="RHEA:20629"/>
        <dbReference type="Rhea" id="RHEA-COMP:9863"/>
        <dbReference type="Rhea" id="RHEA-COMP:11604"/>
        <dbReference type="ChEBI" id="CHEBI:15377"/>
        <dbReference type="ChEBI" id="CHEBI:29999"/>
        <dbReference type="ChEBI" id="CHEBI:43474"/>
        <dbReference type="ChEBI" id="CHEBI:83421"/>
        <dbReference type="EC" id="3.1.3.16"/>
    </reaction>
</comment>
<evidence type="ECO:0000256" key="15">
    <source>
        <dbReference type="ARBA" id="ARBA00072449"/>
    </source>
</evidence>
<dbReference type="OrthoDB" id="10264738at2759"/>
<dbReference type="PANTHER" id="PTHR13832">
    <property type="entry name" value="PROTEIN PHOSPHATASE 2C"/>
    <property type="match status" value="1"/>
</dbReference>
<evidence type="ECO:0000256" key="11">
    <source>
        <dbReference type="ARBA" id="ARBA00023211"/>
    </source>
</evidence>
<evidence type="ECO:0000256" key="3">
    <source>
        <dbReference type="ARBA" id="ARBA00004496"/>
    </source>
</evidence>
<reference evidence="17 18" key="1">
    <citation type="journal article" date="2017" name="PLoS Biol.">
        <title>The sea cucumber genome provides insights into morphological evolution and visceral regeneration.</title>
        <authorList>
            <person name="Zhang X."/>
            <person name="Sun L."/>
            <person name="Yuan J."/>
            <person name="Sun Y."/>
            <person name="Gao Y."/>
            <person name="Zhang L."/>
            <person name="Li S."/>
            <person name="Dai H."/>
            <person name="Hamel J.F."/>
            <person name="Liu C."/>
            <person name="Yu Y."/>
            <person name="Liu S."/>
            <person name="Lin W."/>
            <person name="Guo K."/>
            <person name="Jin S."/>
            <person name="Xu P."/>
            <person name="Storey K.B."/>
            <person name="Huan P."/>
            <person name="Zhang T."/>
            <person name="Zhou Y."/>
            <person name="Zhang J."/>
            <person name="Lin C."/>
            <person name="Li X."/>
            <person name="Xing L."/>
            <person name="Huo D."/>
            <person name="Sun M."/>
            <person name="Wang L."/>
            <person name="Mercier A."/>
            <person name="Li F."/>
            <person name="Yang H."/>
            <person name="Xiang J."/>
        </authorList>
    </citation>
    <scope>NUCLEOTIDE SEQUENCE [LARGE SCALE GENOMIC DNA]</scope>
    <source>
        <strain evidence="17">Shaxun</strain>
        <tissue evidence="17">Muscle</tissue>
    </source>
</reference>
<feature type="domain" description="PPM-type phosphatase" evidence="16">
    <location>
        <begin position="90"/>
        <end position="363"/>
    </location>
</feature>
<keyword evidence="17" id="KW-0401">Integrin</keyword>
<accession>A0A2G8JWL4</accession>
<evidence type="ECO:0000256" key="9">
    <source>
        <dbReference type="ARBA" id="ARBA00022912"/>
    </source>
</evidence>
<dbReference type="Proteomes" id="UP000230750">
    <property type="component" value="Unassembled WGS sequence"/>
</dbReference>
<keyword evidence="10" id="KW-0007">Acetylation</keyword>
<evidence type="ECO:0000256" key="5">
    <source>
        <dbReference type="ARBA" id="ARBA00022490"/>
    </source>
</evidence>
<dbReference type="GO" id="GO:0016301">
    <property type="term" value="F:kinase activity"/>
    <property type="evidence" value="ECO:0007669"/>
    <property type="project" value="UniProtKB-KW"/>
</dbReference>
<dbReference type="InterPro" id="IPR036457">
    <property type="entry name" value="PPM-type-like_dom_sf"/>
</dbReference>
<gene>
    <name evidence="17" type="ORF">BSL78_23000</name>
</gene>
<keyword evidence="7" id="KW-0378">Hydrolase</keyword>
<evidence type="ECO:0000313" key="17">
    <source>
        <dbReference type="EMBL" id="PIK40146.1"/>
    </source>
</evidence>
<sequence length="363" mass="41485">MLLKVLHQLIRHFLVEHALIDTNSTERKEPSVIHKWICSQICQLHPKNLMLVNLPTRRNVTDNKRKADEGIVESPSKKQAKEQKSKWKCLKGFLAERQGEREEMQDAHVIINDLTELFINRPSFVERLAYYAVFDGHSGARAAKHAAKCLHENIKKMFPSTKKETWEKDVKRCFIEAFKTTDEDFLKAASAQKPAWKDGSTAVCVMAVNDTLYIANVGDSRAMICRYNPDEKKHHFIPLSKEHNPIQYEERMRIQKSGGYVRDGRLMGILEVSRSLGDGRFKHCGVVCLPDVKKCQLTDHDRYILLSCDGLWTNFEPSTALEFVQKIINDGETPSDEKFEVACNKLASEAVRRGSSDNVTVIL</sequence>
<proteinExistence type="predicted"/>
<keyword evidence="5" id="KW-0963">Cytoplasm</keyword>
<evidence type="ECO:0000256" key="2">
    <source>
        <dbReference type="ARBA" id="ARBA00001946"/>
    </source>
</evidence>
<keyword evidence="17" id="KW-0808">Transferase</keyword>
<evidence type="ECO:0000256" key="10">
    <source>
        <dbReference type="ARBA" id="ARBA00022990"/>
    </source>
</evidence>
<evidence type="ECO:0000313" key="18">
    <source>
        <dbReference type="Proteomes" id="UP000230750"/>
    </source>
</evidence>
<evidence type="ECO:0000256" key="7">
    <source>
        <dbReference type="ARBA" id="ARBA00022801"/>
    </source>
</evidence>
<name>A0A2G8JWL4_STIJA</name>
<dbReference type="EC" id="3.1.3.16" evidence="4"/>
<comment type="cofactor">
    <cofactor evidence="2">
        <name>Mg(2+)</name>
        <dbReference type="ChEBI" id="CHEBI:18420"/>
    </cofactor>
</comment>
<dbReference type="GO" id="GO:0007229">
    <property type="term" value="P:integrin-mediated signaling pathway"/>
    <property type="evidence" value="ECO:0007669"/>
    <property type="project" value="UniProtKB-KW"/>
</dbReference>
<comment type="function">
    <text evidence="14">Protein phosphatase that may play a role in regulation of cell cycle progression via dephosphorylation of its substrates whose appropriate phosphorylation states might be crucial for cell proliferation. Selectively associates with integrin linked kinase (ILK), to modulate cell adhesion and growth factor signaling. Inhibits the ILK-GSK3B signaling axis and may play an important role in inhibiting oncogenic transformation.</text>
</comment>
<dbReference type="InterPro" id="IPR001932">
    <property type="entry name" value="PPM-type_phosphatase-like_dom"/>
</dbReference>
<evidence type="ECO:0000256" key="1">
    <source>
        <dbReference type="ARBA" id="ARBA00001936"/>
    </source>
</evidence>
<comment type="subcellular location">
    <subcellularLocation>
        <location evidence="3">Cytoplasm</location>
    </subcellularLocation>
</comment>
<keyword evidence="18" id="KW-1185">Reference proteome</keyword>
<dbReference type="CDD" id="cd00143">
    <property type="entry name" value="PP2Cc"/>
    <property type="match status" value="1"/>
</dbReference>
<evidence type="ECO:0000259" key="16">
    <source>
        <dbReference type="PROSITE" id="PS51746"/>
    </source>
</evidence>
<evidence type="ECO:0000256" key="6">
    <source>
        <dbReference type="ARBA" id="ARBA00022723"/>
    </source>
</evidence>
<keyword evidence="11" id="KW-0464">Manganese</keyword>
<dbReference type="EMBL" id="MRZV01001158">
    <property type="protein sequence ID" value="PIK40146.1"/>
    <property type="molecule type" value="Genomic_DNA"/>
</dbReference>
<keyword evidence="8" id="KW-0460">Magnesium</keyword>
<dbReference type="Pfam" id="PF00481">
    <property type="entry name" value="PP2C"/>
    <property type="match status" value="1"/>
</dbReference>
<protein>
    <recommendedName>
        <fullName evidence="15">Integrin-linked kinase-associated serine/threonine phosphatase 2C</fullName>
        <ecNumber evidence="4">3.1.3.16</ecNumber>
    </recommendedName>
</protein>
<dbReference type="Gene3D" id="3.60.40.10">
    <property type="entry name" value="PPM-type phosphatase domain"/>
    <property type="match status" value="1"/>
</dbReference>
<keyword evidence="6" id="KW-0479">Metal-binding</keyword>
<dbReference type="FunFam" id="3.60.40.10:FF:000018">
    <property type="entry name" value="Integrin-linked kinase-associated serine/threonine phosphatase 2C"/>
    <property type="match status" value="1"/>
</dbReference>
<dbReference type="AlphaFoldDB" id="A0A2G8JWL4"/>
<keyword evidence="17" id="KW-0418">Kinase</keyword>
<keyword evidence="9" id="KW-0904">Protein phosphatase</keyword>
<dbReference type="PANTHER" id="PTHR13832:SF699">
    <property type="entry name" value="INTEGRIN-LINKED KINASE-ASSOCIATED SERINE_THREONINE PHOSPHATASE 2C"/>
    <property type="match status" value="1"/>
</dbReference>
<evidence type="ECO:0000256" key="8">
    <source>
        <dbReference type="ARBA" id="ARBA00022842"/>
    </source>
</evidence>
<dbReference type="GO" id="GO:0004722">
    <property type="term" value="F:protein serine/threonine phosphatase activity"/>
    <property type="evidence" value="ECO:0007669"/>
    <property type="project" value="UniProtKB-EC"/>
</dbReference>
<dbReference type="SUPFAM" id="SSF81606">
    <property type="entry name" value="PP2C-like"/>
    <property type="match status" value="1"/>
</dbReference>
<dbReference type="InterPro" id="IPR015655">
    <property type="entry name" value="PP2C"/>
</dbReference>
<comment type="cofactor">
    <cofactor evidence="1">
        <name>Mn(2+)</name>
        <dbReference type="ChEBI" id="CHEBI:29035"/>
    </cofactor>
</comment>
<organism evidence="17 18">
    <name type="scientific">Stichopus japonicus</name>
    <name type="common">Sea cucumber</name>
    <dbReference type="NCBI Taxonomy" id="307972"/>
    <lineage>
        <taxon>Eukaryota</taxon>
        <taxon>Metazoa</taxon>
        <taxon>Echinodermata</taxon>
        <taxon>Eleutherozoa</taxon>
        <taxon>Echinozoa</taxon>
        <taxon>Holothuroidea</taxon>
        <taxon>Aspidochirotacea</taxon>
        <taxon>Aspidochirotida</taxon>
        <taxon>Stichopodidae</taxon>
        <taxon>Apostichopus</taxon>
    </lineage>
</organism>
<feature type="non-terminal residue" evidence="17">
    <location>
        <position position="363"/>
    </location>
</feature>
<evidence type="ECO:0000256" key="12">
    <source>
        <dbReference type="ARBA" id="ARBA00047761"/>
    </source>
</evidence>
<dbReference type="GO" id="GO:0046872">
    <property type="term" value="F:metal ion binding"/>
    <property type="evidence" value="ECO:0007669"/>
    <property type="project" value="UniProtKB-KW"/>
</dbReference>
<dbReference type="PROSITE" id="PS51746">
    <property type="entry name" value="PPM_2"/>
    <property type="match status" value="1"/>
</dbReference>